<evidence type="ECO:0000313" key="6">
    <source>
        <dbReference type="Proteomes" id="UP000075903"/>
    </source>
</evidence>
<dbReference type="VEuPathDB" id="VectorBase:AMEM008253"/>
<proteinExistence type="predicted"/>
<feature type="domain" description="DNA/RNA-binding" evidence="3">
    <location>
        <begin position="744"/>
        <end position="949"/>
    </location>
</feature>
<feature type="compositionally biased region" description="Polar residues" evidence="2">
    <location>
        <begin position="16"/>
        <end position="33"/>
    </location>
</feature>
<feature type="compositionally biased region" description="Low complexity" evidence="2">
    <location>
        <begin position="368"/>
        <end position="377"/>
    </location>
</feature>
<dbReference type="Gene3D" id="1.25.40.10">
    <property type="entry name" value="Tetratricopeptide repeat domain"/>
    <property type="match status" value="1"/>
</dbReference>
<feature type="region of interest" description="Disordered" evidence="2">
    <location>
        <begin position="233"/>
        <end position="457"/>
    </location>
</feature>
<dbReference type="InterPro" id="IPR019458">
    <property type="entry name" value="Est1-like_N"/>
</dbReference>
<feature type="region of interest" description="Disordered" evidence="2">
    <location>
        <begin position="1"/>
        <end position="158"/>
    </location>
</feature>
<dbReference type="VEuPathDB" id="VectorBase:AMEM21_001539"/>
<dbReference type="GO" id="GO:0070034">
    <property type="term" value="F:telomerase RNA binding"/>
    <property type="evidence" value="ECO:0007669"/>
    <property type="project" value="TreeGrafter"/>
</dbReference>
<dbReference type="SUPFAM" id="SSF48452">
    <property type="entry name" value="TPR-like"/>
    <property type="match status" value="1"/>
</dbReference>
<dbReference type="InterPro" id="IPR018834">
    <property type="entry name" value="DNA/RNA-bd_Est1-type"/>
</dbReference>
<dbReference type="STRING" id="30066.A0A182V3J0"/>
<feature type="region of interest" description="Disordered" evidence="2">
    <location>
        <begin position="811"/>
        <end position="830"/>
    </location>
</feature>
<feature type="region of interest" description="Disordered" evidence="2">
    <location>
        <begin position="516"/>
        <end position="561"/>
    </location>
</feature>
<feature type="compositionally biased region" description="Gly residues" evidence="2">
    <location>
        <begin position="332"/>
        <end position="343"/>
    </location>
</feature>
<protein>
    <recommendedName>
        <fullName evidence="7">Telomerase activating protein Est1-like N-terminal domain-containing protein</fullName>
    </recommendedName>
</protein>
<reference evidence="5" key="1">
    <citation type="submission" date="2020-05" db="UniProtKB">
        <authorList>
            <consortium name="EnsemblMetazoa"/>
        </authorList>
    </citation>
    <scope>IDENTIFICATION</scope>
    <source>
        <strain evidence="5">MAF</strain>
    </source>
</reference>
<name>A0A182V3J0_ANOME</name>
<evidence type="ECO:0000259" key="4">
    <source>
        <dbReference type="Pfam" id="PF10374"/>
    </source>
</evidence>
<dbReference type="AlphaFoldDB" id="A0A182V3J0"/>
<feature type="compositionally biased region" description="Polar residues" evidence="2">
    <location>
        <begin position="187"/>
        <end position="197"/>
    </location>
</feature>
<dbReference type="Pfam" id="PF10373">
    <property type="entry name" value="EST1_DNA_bind"/>
    <property type="match status" value="1"/>
</dbReference>
<dbReference type="GO" id="GO:0042162">
    <property type="term" value="F:telomeric DNA binding"/>
    <property type="evidence" value="ECO:0007669"/>
    <property type="project" value="TreeGrafter"/>
</dbReference>
<keyword evidence="6" id="KW-1185">Reference proteome</keyword>
<dbReference type="Pfam" id="PF10374">
    <property type="entry name" value="EST1"/>
    <property type="match status" value="1"/>
</dbReference>
<evidence type="ECO:0000256" key="2">
    <source>
        <dbReference type="SAM" id="MobiDB-lite"/>
    </source>
</evidence>
<organism evidence="5 6">
    <name type="scientific">Anopheles merus</name>
    <name type="common">Mosquito</name>
    <dbReference type="NCBI Taxonomy" id="30066"/>
    <lineage>
        <taxon>Eukaryota</taxon>
        <taxon>Metazoa</taxon>
        <taxon>Ecdysozoa</taxon>
        <taxon>Arthropoda</taxon>
        <taxon>Hexapoda</taxon>
        <taxon>Insecta</taxon>
        <taxon>Pterygota</taxon>
        <taxon>Neoptera</taxon>
        <taxon>Endopterygota</taxon>
        <taxon>Diptera</taxon>
        <taxon>Nematocera</taxon>
        <taxon>Culicoidea</taxon>
        <taxon>Culicidae</taxon>
        <taxon>Anophelinae</taxon>
        <taxon>Anopheles</taxon>
    </lineage>
</organism>
<feature type="compositionally biased region" description="Basic and acidic residues" evidence="2">
    <location>
        <begin position="416"/>
        <end position="426"/>
    </location>
</feature>
<sequence length="955" mass="106648">MRNATALPTMVPASAASVSSRNATNKRQQQLYSPGSGPLRKTELTSSNRSLNNQSPQTDEPSRQRWGNGGPDALAGGGVSSRHGSSGKDSNVPGCPPASGGWRTEGHSNQQPNSEELEPRGFAAPAPINRMQRDTRSVEPRYVGGSKKPSMPSLSHLENLPPRLQKKTLQDLGLPPNYLEIMRAEQQAMSQTLPNRSGSRHNRGRPRGYAGSSGGGGGGSSGAYYTNASYGASGRTMQGGNRPASDDDYSRPRSRSSEIVCGPEGSYAPRRGPSNRERRMEPGPGSRNSSCDRKELPRGTPYANDASRRGGGGVGGRFRQYSTDSNRMLLDGPGGEVPSGSGYGSIPPYKSTSRRESYQRVGNRSRRNSQSSNVSRENSSERPYSRSGANRRGHYRDASTDRAYESGGRFQKHARERYNNRSRDNSMNRPVGDTPYDTDGSDWRSTAVAPADGAAPLNDHTERAIAEMTKQFESSIGIQKGPGVLVIPSGLSPNSASSTVAAAECGGGRETKLLFDPKNPSQPIVVTRTQSRASKHRDTRDSLRRDEGRDGGRHQLAGGPAWYNPDGQQAKLLRQKELIYKVVEADAQLQELMESGNLYAEWARYEQIRRGLQDLLETFLVREMRFAQDVNLEHHFWKMLFYGIIEQLRKQLSEAQDEQWKQYLQERALEVVESGTAYFEQLLTLLEREHRFSLEQFIGANAATSTKGLRYALALVSSQKIFLFLGDLARYREQITGGHNFRKAKQWYVKAQQILPKNGRPYNQLALLSVYAKRKIDAVYFYMRSLMSSNPFESARESLMDLFNETKKKFENNQRKREDKLRARRKEKEQRFDGNLRREIWIHPEGGSRVHRTGPLYPIAAGHSSDTSDEEELQTLGSIELNKRFIISFLHVLGKLITKTGMESFTQCAQQMLREFRMLVQVTPIAVTSYRLLQLMSLNMFAIEMTKLKGMFLVD</sequence>
<evidence type="ECO:0000313" key="5">
    <source>
        <dbReference type="EnsemblMetazoa" id="AMEM008253-PA"/>
    </source>
</evidence>
<feature type="compositionally biased region" description="Basic and acidic residues" evidence="2">
    <location>
        <begin position="395"/>
        <end position="404"/>
    </location>
</feature>
<dbReference type="PANTHER" id="PTHR15696:SF0">
    <property type="entry name" value="TELOMERASE-BINDING PROTEIN EST1A"/>
    <property type="match status" value="1"/>
</dbReference>
<feature type="compositionally biased region" description="Polar residues" evidence="2">
    <location>
        <begin position="519"/>
        <end position="532"/>
    </location>
</feature>
<feature type="compositionally biased region" description="Polar residues" evidence="2">
    <location>
        <begin position="44"/>
        <end position="59"/>
    </location>
</feature>
<accession>A0A182V3J0</accession>
<dbReference type="GO" id="GO:0000184">
    <property type="term" value="P:nuclear-transcribed mRNA catabolic process, nonsense-mediated decay"/>
    <property type="evidence" value="ECO:0007669"/>
    <property type="project" value="UniProtKB-KW"/>
</dbReference>
<dbReference type="InterPro" id="IPR011990">
    <property type="entry name" value="TPR-like_helical_dom_sf"/>
</dbReference>
<dbReference type="EnsemblMetazoa" id="AMEM008253-RA">
    <property type="protein sequence ID" value="AMEM008253-PA"/>
    <property type="gene ID" value="AMEM008253"/>
</dbReference>
<dbReference type="Proteomes" id="UP000075903">
    <property type="component" value="Unassembled WGS sequence"/>
</dbReference>
<evidence type="ECO:0000259" key="3">
    <source>
        <dbReference type="Pfam" id="PF10373"/>
    </source>
</evidence>
<feature type="domain" description="Telomerase activating protein Est1-like N-terminal" evidence="4">
    <location>
        <begin position="632"/>
        <end position="735"/>
    </location>
</feature>
<evidence type="ECO:0000256" key="1">
    <source>
        <dbReference type="ARBA" id="ARBA00023161"/>
    </source>
</evidence>
<dbReference type="InterPro" id="IPR045153">
    <property type="entry name" value="Est1/Ebs1-like"/>
</dbReference>
<evidence type="ECO:0008006" key="7">
    <source>
        <dbReference type="Google" id="ProtNLM"/>
    </source>
</evidence>
<dbReference type="GO" id="GO:0005697">
    <property type="term" value="C:telomerase holoenzyme complex"/>
    <property type="evidence" value="ECO:0007669"/>
    <property type="project" value="TreeGrafter"/>
</dbReference>
<keyword evidence="1" id="KW-0866">Nonsense-mediated mRNA decay</keyword>
<dbReference type="PANTHER" id="PTHR15696">
    <property type="entry name" value="SMG-7 SUPPRESSOR WITH MORPHOLOGICAL EFFECT ON GENITALIA PROTEIN 7"/>
    <property type="match status" value="1"/>
</dbReference>
<feature type="compositionally biased region" description="Gly residues" evidence="2">
    <location>
        <begin position="67"/>
        <end position="79"/>
    </location>
</feature>
<feature type="region of interest" description="Disordered" evidence="2">
    <location>
        <begin position="187"/>
        <end position="218"/>
    </location>
</feature>
<feature type="compositionally biased region" description="Basic and acidic residues" evidence="2">
    <location>
        <begin position="536"/>
        <end position="553"/>
    </location>
</feature>